<dbReference type="InterPro" id="IPR052160">
    <property type="entry name" value="Gypsy_RT_Integrase-like"/>
</dbReference>
<dbReference type="Proteomes" id="UP000765509">
    <property type="component" value="Unassembled WGS sequence"/>
</dbReference>
<organism evidence="1 2">
    <name type="scientific">Austropuccinia psidii MF-1</name>
    <dbReference type="NCBI Taxonomy" id="1389203"/>
    <lineage>
        <taxon>Eukaryota</taxon>
        <taxon>Fungi</taxon>
        <taxon>Dikarya</taxon>
        <taxon>Basidiomycota</taxon>
        <taxon>Pucciniomycotina</taxon>
        <taxon>Pucciniomycetes</taxon>
        <taxon>Pucciniales</taxon>
        <taxon>Sphaerophragmiaceae</taxon>
        <taxon>Austropuccinia</taxon>
    </lineage>
</organism>
<dbReference type="GO" id="GO:0003676">
    <property type="term" value="F:nucleic acid binding"/>
    <property type="evidence" value="ECO:0007669"/>
    <property type="project" value="InterPro"/>
</dbReference>
<dbReference type="EMBL" id="AVOT02038406">
    <property type="protein sequence ID" value="MBW0533276.1"/>
    <property type="molecule type" value="Genomic_DNA"/>
</dbReference>
<gene>
    <name evidence="1" type="ORF">O181_072991</name>
</gene>
<reference evidence="1" key="1">
    <citation type="submission" date="2021-03" db="EMBL/GenBank/DDBJ databases">
        <title>Draft genome sequence of rust myrtle Austropuccinia psidii MF-1, a brazilian biotype.</title>
        <authorList>
            <person name="Quecine M.C."/>
            <person name="Pachon D.M.R."/>
            <person name="Bonatelli M.L."/>
            <person name="Correr F.H."/>
            <person name="Franceschini L.M."/>
            <person name="Leite T.F."/>
            <person name="Margarido G.R.A."/>
            <person name="Almeida C.A."/>
            <person name="Ferrarezi J.A."/>
            <person name="Labate C.A."/>
        </authorList>
    </citation>
    <scope>NUCLEOTIDE SEQUENCE</scope>
    <source>
        <strain evidence="1">MF-1</strain>
    </source>
</reference>
<evidence type="ECO:0000313" key="1">
    <source>
        <dbReference type="EMBL" id="MBW0533276.1"/>
    </source>
</evidence>
<dbReference type="Gene3D" id="3.30.420.10">
    <property type="entry name" value="Ribonuclease H-like superfamily/Ribonuclease H"/>
    <property type="match status" value="1"/>
</dbReference>
<evidence type="ECO:0008006" key="3">
    <source>
        <dbReference type="Google" id="ProtNLM"/>
    </source>
</evidence>
<dbReference type="InterPro" id="IPR012337">
    <property type="entry name" value="RNaseH-like_sf"/>
</dbReference>
<proteinExistence type="predicted"/>
<evidence type="ECO:0000313" key="2">
    <source>
        <dbReference type="Proteomes" id="UP000765509"/>
    </source>
</evidence>
<protein>
    <recommendedName>
        <fullName evidence="3">Integrase catalytic domain-containing protein</fullName>
    </recommendedName>
</protein>
<dbReference type="InterPro" id="IPR036397">
    <property type="entry name" value="RNaseH_sf"/>
</dbReference>
<dbReference type="AlphaFoldDB" id="A0A9Q3I7V9"/>
<dbReference type="PANTHER" id="PTHR47266">
    <property type="entry name" value="ENDONUCLEASE-RELATED"/>
    <property type="match status" value="1"/>
</dbReference>
<accession>A0A9Q3I7V9</accession>
<comment type="caution">
    <text evidence="1">The sequence shown here is derived from an EMBL/GenBank/DDBJ whole genome shotgun (WGS) entry which is preliminary data.</text>
</comment>
<dbReference type="SUPFAM" id="SSF53098">
    <property type="entry name" value="Ribonuclease H-like"/>
    <property type="match status" value="1"/>
</dbReference>
<name>A0A9Q3I7V9_9BASI</name>
<sequence>MDWVTCLPPGGDRIYNACLVIDDRFSKTPITLTFNKVNTAMHTALLLSSSTAYHPQTDGLAERNIQTVKAIVRRFFAYGLDLKDFDRFTHDCCTVLLALELEYKTSIHASTNQTPSILEIGWNPKLPQDSLRKDLVEIHPTASSFKGMLDKATNHALRCMEDSFAYYKDNWDKSHSTADFKVGDCDNIYSDERCFNSLLGWFRGKNDYKSYKQWLKWFFHVVDRFKCI</sequence>
<keyword evidence="2" id="KW-1185">Reference proteome</keyword>